<feature type="compositionally biased region" description="Pro residues" evidence="1">
    <location>
        <begin position="300"/>
        <end position="314"/>
    </location>
</feature>
<evidence type="ECO:0008006" key="5">
    <source>
        <dbReference type="Google" id="ProtNLM"/>
    </source>
</evidence>
<dbReference type="InterPro" id="IPR006212">
    <property type="entry name" value="Furin_repeat"/>
</dbReference>
<evidence type="ECO:0000256" key="2">
    <source>
        <dbReference type="SAM" id="SignalP"/>
    </source>
</evidence>
<dbReference type="Proteomes" id="UP000075714">
    <property type="component" value="Unassembled WGS sequence"/>
</dbReference>
<gene>
    <name evidence="3" type="ORF">GPECTOR_9g560</name>
</gene>
<dbReference type="AlphaFoldDB" id="A0A150GRM3"/>
<proteinExistence type="predicted"/>
<keyword evidence="4" id="KW-1185">Reference proteome</keyword>
<comment type="caution">
    <text evidence="3">The sequence shown here is derived from an EMBL/GenBank/DDBJ whole genome shotgun (WGS) entry which is preliminary data.</text>
</comment>
<feature type="chain" id="PRO_5013108238" description="C-type lectin domain-containing protein" evidence="2">
    <location>
        <begin position="16"/>
        <end position="374"/>
    </location>
</feature>
<accession>A0A150GRM3</accession>
<name>A0A150GRM3_GONPE</name>
<dbReference type="EMBL" id="LSYV01000010">
    <property type="protein sequence ID" value="KXZ52516.1"/>
    <property type="molecule type" value="Genomic_DNA"/>
</dbReference>
<organism evidence="3 4">
    <name type="scientific">Gonium pectorale</name>
    <name type="common">Green alga</name>
    <dbReference type="NCBI Taxonomy" id="33097"/>
    <lineage>
        <taxon>Eukaryota</taxon>
        <taxon>Viridiplantae</taxon>
        <taxon>Chlorophyta</taxon>
        <taxon>core chlorophytes</taxon>
        <taxon>Chlorophyceae</taxon>
        <taxon>CS clade</taxon>
        <taxon>Chlamydomonadales</taxon>
        <taxon>Volvocaceae</taxon>
        <taxon>Gonium</taxon>
    </lineage>
</organism>
<feature type="region of interest" description="Disordered" evidence="1">
    <location>
        <begin position="290"/>
        <end position="318"/>
    </location>
</feature>
<evidence type="ECO:0000313" key="3">
    <source>
        <dbReference type="EMBL" id="KXZ52516.1"/>
    </source>
</evidence>
<reference evidence="4" key="1">
    <citation type="journal article" date="2016" name="Nat. Commun.">
        <title>The Gonium pectorale genome demonstrates co-option of cell cycle regulation during the evolution of multicellularity.</title>
        <authorList>
            <person name="Hanschen E.R."/>
            <person name="Marriage T.N."/>
            <person name="Ferris P.J."/>
            <person name="Hamaji T."/>
            <person name="Toyoda A."/>
            <person name="Fujiyama A."/>
            <person name="Neme R."/>
            <person name="Noguchi H."/>
            <person name="Minakuchi Y."/>
            <person name="Suzuki M."/>
            <person name="Kawai-Toyooka H."/>
            <person name="Smith D.R."/>
            <person name="Sparks H."/>
            <person name="Anderson J."/>
            <person name="Bakaric R."/>
            <person name="Luria V."/>
            <person name="Karger A."/>
            <person name="Kirschner M.W."/>
            <person name="Durand P.M."/>
            <person name="Michod R.E."/>
            <person name="Nozaki H."/>
            <person name="Olson B.J."/>
        </authorList>
    </citation>
    <scope>NUCLEOTIDE SEQUENCE [LARGE SCALE GENOMIC DNA]</scope>
    <source>
        <strain evidence="4">NIES-2863</strain>
    </source>
</reference>
<evidence type="ECO:0000256" key="1">
    <source>
        <dbReference type="SAM" id="MobiDB-lite"/>
    </source>
</evidence>
<evidence type="ECO:0000313" key="4">
    <source>
        <dbReference type="Proteomes" id="UP000075714"/>
    </source>
</evidence>
<dbReference type="OrthoDB" id="535088at2759"/>
<keyword evidence="2" id="KW-0732">Signal</keyword>
<dbReference type="CDD" id="cd00064">
    <property type="entry name" value="FU"/>
    <property type="match status" value="1"/>
</dbReference>
<feature type="signal peptide" evidence="2">
    <location>
        <begin position="1"/>
        <end position="15"/>
    </location>
</feature>
<sequence length="374" mass="39029">MLLLVLLGACALASAARVDTPYASVTADDGTVHTFYRTSHTLSADEAAAMCAANGGKLAPLASKEQVDATWWKDSVVDAASKQPDIDPLWTGFRISWSGARHRHRRMLRATAASYSFSNPDFALDDSYTTLSRLLTKMESDPTAPPRTTADGRVIPQLVRVHMFEALLRKRRALAGAITSTNAVSGGRRSLHSVDGGGAKTSAFLKDAVVSFADGSDTDMVMANVGNIGFLACNKKKDCCGATFDVGRDAYGGADFPTVFMLPCDSTNFGSFQDVKGYACVVSPVAELPDGGTGSGKSPKPSPKPSPSPSPTPDCKPGAKNCAKCGPGFQPVTTAGHTQCKKCKPNTFSADGATCKKCPAGTKSSKGAATCKAP</sequence>
<protein>
    <recommendedName>
        <fullName evidence="5">C-type lectin domain-containing protein</fullName>
    </recommendedName>
</protein>